<accession>A3DBC0</accession>
<reference evidence="2 3" key="2">
    <citation type="journal article" date="2013" name="Biotechnol. Biofuels">
        <title>Global transcriptome analysis of Clostridium thermocellum ATCC 27405 during growth on dilute acid pretreated Populus and switchgrass.</title>
        <authorList>
            <person name="Wilson C.M."/>
            <person name="Rodriguez M.Jr."/>
            <person name="Johnson C.M."/>
            <person name="Martin S.L."/>
            <person name="Chu T.M."/>
            <person name="Wolfinger R.D."/>
            <person name="Hauser L.J."/>
            <person name="Land M.L."/>
            <person name="Klingeman D.M."/>
            <person name="Syed M.H."/>
            <person name="Ragauskas A.J."/>
            <person name="Tschaplinski T.J."/>
            <person name="Mielenz J.R."/>
            <person name="Brown S.D."/>
        </authorList>
    </citation>
    <scope>NUCLEOTIDE SEQUENCE [LARGE SCALE GENOMIC DNA]</scope>
    <source>
        <strain evidence="3">ATCC 27405 / DSM 1237 / JCM 9322 / NBRC 103400 / NCIMB 10682 / NRRL B-4536 / VPI 7372</strain>
    </source>
</reference>
<keyword evidence="1" id="KW-0812">Transmembrane</keyword>
<keyword evidence="1" id="KW-0472">Membrane</keyword>
<evidence type="ECO:0000313" key="2">
    <source>
        <dbReference type="EMBL" id="ABN51249.1"/>
    </source>
</evidence>
<feature type="transmembrane region" description="Helical" evidence="1">
    <location>
        <begin position="29"/>
        <end position="49"/>
    </location>
</feature>
<dbReference type="EMBL" id="CP000568">
    <property type="protein sequence ID" value="ABN51249.1"/>
    <property type="molecule type" value="Genomic_DNA"/>
</dbReference>
<keyword evidence="1" id="KW-1133">Transmembrane helix</keyword>
<keyword evidence="3" id="KW-1185">Reference proteome</keyword>
<proteinExistence type="predicted"/>
<dbReference type="AlphaFoldDB" id="A3DBC0"/>
<protein>
    <submittedName>
        <fullName evidence="2">Uncharacterized protein</fullName>
    </submittedName>
</protein>
<dbReference type="HOGENOM" id="CLU_1515379_0_0_9"/>
<dbReference type="KEGG" id="cth:Cthe_0007"/>
<sequence>MDFDFAQFSTIKKKTLGGMKIVSFLKKHVPALVLILILLIGATALFFYINEKEKQDYIEIFHRNKSIFEEISTELMPLEYGTTVSKEAGKIVVKQNGNITEIFQYPIDEETKTNIRRAINDFGVKSINKTDECLKFIYSSKRDFHALVYTADKSKLTGFTDVEHLEGNWYYCYILYE</sequence>
<organism evidence="2 3">
    <name type="scientific">Acetivibrio thermocellus (strain ATCC 27405 / DSM 1237 / JCM 9322 / NBRC 103400 / NCIMB 10682 / NRRL B-4536 / VPI 7372)</name>
    <name type="common">Clostridium thermocellum</name>
    <dbReference type="NCBI Taxonomy" id="203119"/>
    <lineage>
        <taxon>Bacteria</taxon>
        <taxon>Bacillati</taxon>
        <taxon>Bacillota</taxon>
        <taxon>Clostridia</taxon>
        <taxon>Eubacteriales</taxon>
        <taxon>Oscillospiraceae</taxon>
        <taxon>Acetivibrio</taxon>
    </lineage>
</organism>
<evidence type="ECO:0000256" key="1">
    <source>
        <dbReference type="SAM" id="Phobius"/>
    </source>
</evidence>
<dbReference type="STRING" id="203119.Cthe_0007"/>
<dbReference type="OrthoDB" id="9949074at2"/>
<reference evidence="3" key="1">
    <citation type="submission" date="2007-02" db="EMBL/GenBank/DDBJ databases">
        <title>Complete sequence of Clostridium thermocellum ATCC 27405.</title>
        <authorList>
            <consortium name="US DOE Joint Genome Institute"/>
            <person name="Copeland A."/>
            <person name="Lucas S."/>
            <person name="Lapidus A."/>
            <person name="Barry K."/>
            <person name="Detter J.C."/>
            <person name="Glavina del Rio T."/>
            <person name="Hammon N."/>
            <person name="Israni S."/>
            <person name="Dalin E."/>
            <person name="Tice H."/>
            <person name="Pitluck S."/>
            <person name="Chertkov O."/>
            <person name="Brettin T."/>
            <person name="Bruce D."/>
            <person name="Han C."/>
            <person name="Tapia R."/>
            <person name="Gilna P."/>
            <person name="Schmutz J."/>
            <person name="Larimer F."/>
            <person name="Land M."/>
            <person name="Hauser L."/>
            <person name="Kyrpides N."/>
            <person name="Mikhailova N."/>
            <person name="Wu J.H.D."/>
            <person name="Newcomb M."/>
            <person name="Richardson P."/>
        </authorList>
    </citation>
    <scope>NUCLEOTIDE SEQUENCE [LARGE SCALE GENOMIC DNA]</scope>
    <source>
        <strain evidence="3">ATCC 27405 / DSM 1237 / JCM 9322 / NBRC 103400 / NCIMB 10682 / NRRL B-4536 / VPI 7372</strain>
    </source>
</reference>
<gene>
    <name evidence="2" type="ordered locus">Cthe_0007</name>
</gene>
<name>A3DBC0_ACET2</name>
<evidence type="ECO:0000313" key="3">
    <source>
        <dbReference type="Proteomes" id="UP000002145"/>
    </source>
</evidence>
<dbReference type="Proteomes" id="UP000002145">
    <property type="component" value="Chromosome"/>
</dbReference>